<dbReference type="KEGG" id="buu:WS70_28475"/>
<evidence type="ECO:0000313" key="3">
    <source>
        <dbReference type="Proteomes" id="UP000062519"/>
    </source>
</evidence>
<accession>A0A1B4FPJ3</accession>
<organism evidence="2 3">
    <name type="scientific">Burkholderia mayonis</name>
    <dbReference type="NCBI Taxonomy" id="1385591"/>
    <lineage>
        <taxon>Bacteria</taxon>
        <taxon>Pseudomonadati</taxon>
        <taxon>Pseudomonadota</taxon>
        <taxon>Betaproteobacteria</taxon>
        <taxon>Burkholderiales</taxon>
        <taxon>Burkholderiaceae</taxon>
        <taxon>Burkholderia</taxon>
        <taxon>pseudomallei group</taxon>
    </lineage>
</organism>
<proteinExistence type="predicted"/>
<sequence>MTASGDVLRAFASARGREARSRAGASCERASPPGAQVVVARPVPLVVRTGGARPHQSKQNEASAPKPFARQAGKPSNGKPSESKTKQTSGF</sequence>
<keyword evidence="3" id="KW-1185">Reference proteome</keyword>
<dbReference type="Proteomes" id="UP000062519">
    <property type="component" value="Chromosome 2"/>
</dbReference>
<dbReference type="EMBL" id="CP013387">
    <property type="protein sequence ID" value="AOJ05591.1"/>
    <property type="molecule type" value="Genomic_DNA"/>
</dbReference>
<feature type="compositionally biased region" description="Low complexity" evidence="1">
    <location>
        <begin position="22"/>
        <end position="48"/>
    </location>
</feature>
<dbReference type="AlphaFoldDB" id="A0A1B4FPJ3"/>
<evidence type="ECO:0000313" key="2">
    <source>
        <dbReference type="EMBL" id="AOJ05591.1"/>
    </source>
</evidence>
<gene>
    <name evidence="2" type="ORF">WS70_28475</name>
</gene>
<name>A0A1B4FPJ3_9BURK</name>
<feature type="region of interest" description="Disordered" evidence="1">
    <location>
        <begin position="14"/>
        <end position="91"/>
    </location>
</feature>
<reference evidence="2 3" key="1">
    <citation type="submission" date="2015-12" db="EMBL/GenBank/DDBJ databases">
        <title>Diversity of Burkholderia near neighbor genomes.</title>
        <authorList>
            <person name="Sahl J."/>
            <person name="Wagner D."/>
            <person name="Keim P."/>
        </authorList>
    </citation>
    <scope>NUCLEOTIDE SEQUENCE [LARGE SCALE GENOMIC DNA]</scope>
    <source>
        <strain evidence="2 3">BDU6</strain>
    </source>
</reference>
<evidence type="ECO:0000256" key="1">
    <source>
        <dbReference type="SAM" id="MobiDB-lite"/>
    </source>
</evidence>
<protein>
    <submittedName>
        <fullName evidence="2">Uncharacterized protein</fullName>
    </submittedName>
</protein>